<dbReference type="Gene3D" id="1.10.275.10">
    <property type="entry name" value="Fumarase/aspartase (N-terminal domain)"/>
    <property type="match status" value="1"/>
</dbReference>
<proteinExistence type="inferred from homology"/>
<evidence type="ECO:0000256" key="5">
    <source>
        <dbReference type="HAMAP-Rule" id="MF_00743"/>
    </source>
</evidence>
<evidence type="ECO:0000256" key="3">
    <source>
        <dbReference type="ARBA" id="ARBA00022532"/>
    </source>
</evidence>
<dbReference type="GO" id="GO:0006106">
    <property type="term" value="P:fumarate metabolic process"/>
    <property type="evidence" value="ECO:0007669"/>
    <property type="project" value="InterPro"/>
</dbReference>
<dbReference type="Gene3D" id="1.20.200.10">
    <property type="entry name" value="Fumarase/aspartase (Central domain)"/>
    <property type="match status" value="1"/>
</dbReference>
<dbReference type="GO" id="GO:0004333">
    <property type="term" value="F:fumarate hydratase activity"/>
    <property type="evidence" value="ECO:0007669"/>
    <property type="project" value="UniProtKB-UniRule"/>
</dbReference>
<evidence type="ECO:0000256" key="4">
    <source>
        <dbReference type="ARBA" id="ARBA00023239"/>
    </source>
</evidence>
<keyword evidence="9" id="KW-1185">Reference proteome</keyword>
<dbReference type="SUPFAM" id="SSF48557">
    <property type="entry name" value="L-aspartase-like"/>
    <property type="match status" value="1"/>
</dbReference>
<comment type="miscellaneous">
    <text evidence="5">There are 2 substrate-binding sites: the catalytic A site, and the non-catalytic B site that may play a role in the transfer of substrate or product between the active site and the solvent. Alternatively, the B site may bind allosteric effectors.</text>
</comment>
<dbReference type="InterPro" id="IPR008948">
    <property type="entry name" value="L-Aspartase-like"/>
</dbReference>
<dbReference type="EMBL" id="JALJRB010000018">
    <property type="protein sequence ID" value="MCJ8501879.1"/>
    <property type="molecule type" value="Genomic_DNA"/>
</dbReference>
<dbReference type="FunFam" id="1.10.275.10:FF:000001">
    <property type="entry name" value="Fumarate hydratase, mitochondrial"/>
    <property type="match status" value="1"/>
</dbReference>
<dbReference type="InterPro" id="IPR024083">
    <property type="entry name" value="Fumarase/histidase_N"/>
</dbReference>
<dbReference type="GO" id="GO:0005737">
    <property type="term" value="C:cytoplasm"/>
    <property type="evidence" value="ECO:0007669"/>
    <property type="project" value="UniProtKB-SubCell"/>
</dbReference>
<dbReference type="EC" id="4.2.1.2" evidence="5"/>
<dbReference type="Proteomes" id="UP001165427">
    <property type="component" value="Unassembled WGS sequence"/>
</dbReference>
<dbReference type="PRINTS" id="PR00149">
    <property type="entry name" value="FUMRATELYASE"/>
</dbReference>
<dbReference type="Pfam" id="PF00206">
    <property type="entry name" value="Lyase_1"/>
    <property type="match status" value="1"/>
</dbReference>
<dbReference type="CDD" id="cd01362">
    <property type="entry name" value="Fumarase_classII"/>
    <property type="match status" value="1"/>
</dbReference>
<dbReference type="AlphaFoldDB" id="A0AA41R3W4"/>
<comment type="caution">
    <text evidence="8">The sequence shown here is derived from an EMBL/GenBank/DDBJ whole genome shotgun (WGS) entry which is preliminary data.</text>
</comment>
<feature type="active site" evidence="5">
    <location>
        <position position="324"/>
    </location>
</feature>
<comment type="subcellular location">
    <subcellularLocation>
        <location evidence="5">Cytoplasm</location>
    </subcellularLocation>
</comment>
<dbReference type="InterPro" id="IPR005677">
    <property type="entry name" value="Fum_hydII"/>
</dbReference>
<evidence type="ECO:0000259" key="6">
    <source>
        <dbReference type="Pfam" id="PF00206"/>
    </source>
</evidence>
<comment type="pathway">
    <text evidence="5">Carbohydrate metabolism; tricarboxylic acid cycle; (S)-malate from fumarate: step 1/1.</text>
</comment>
<dbReference type="InterPro" id="IPR022761">
    <property type="entry name" value="Fumarate_lyase_N"/>
</dbReference>
<feature type="binding site" evidence="5">
    <location>
        <begin position="104"/>
        <end position="106"/>
    </location>
    <ligand>
        <name>substrate</name>
    </ligand>
</feature>
<dbReference type="PANTHER" id="PTHR11444">
    <property type="entry name" value="ASPARTATEAMMONIA/ARGININOSUCCINATE/ADENYLOSUCCINATE LYASE"/>
    <property type="match status" value="1"/>
</dbReference>
<dbReference type="InterPro" id="IPR020557">
    <property type="entry name" value="Fumarate_lyase_CS"/>
</dbReference>
<feature type="site" description="Important for catalytic activity" evidence="5">
    <location>
        <position position="337"/>
    </location>
</feature>
<feature type="binding site" evidence="5">
    <location>
        <position position="193"/>
    </location>
    <ligand>
        <name>substrate</name>
    </ligand>
</feature>
<comment type="catalytic activity">
    <reaction evidence="5">
        <text>(S)-malate = fumarate + H2O</text>
        <dbReference type="Rhea" id="RHEA:12460"/>
        <dbReference type="ChEBI" id="CHEBI:15377"/>
        <dbReference type="ChEBI" id="CHEBI:15589"/>
        <dbReference type="ChEBI" id="CHEBI:29806"/>
        <dbReference type="EC" id="4.2.1.2"/>
    </reaction>
</comment>
<name>A0AA41R3W4_9BACT</name>
<dbReference type="PROSITE" id="PS00163">
    <property type="entry name" value="FUMARATE_LYASES"/>
    <property type="match status" value="1"/>
</dbReference>
<evidence type="ECO:0000313" key="9">
    <source>
        <dbReference type="Proteomes" id="UP001165427"/>
    </source>
</evidence>
<organism evidence="8 9">
    <name type="scientific">Desulfatitalea alkaliphila</name>
    <dbReference type="NCBI Taxonomy" id="2929485"/>
    <lineage>
        <taxon>Bacteria</taxon>
        <taxon>Pseudomonadati</taxon>
        <taxon>Thermodesulfobacteriota</taxon>
        <taxon>Desulfobacteria</taxon>
        <taxon>Desulfobacterales</taxon>
        <taxon>Desulfosarcinaceae</taxon>
        <taxon>Desulfatitalea</taxon>
    </lineage>
</organism>
<sequence length="461" mass="49017">MTVDTDSQSYREEQDSMGTVRVPADAYYGSQTQRAVDNFMQSGLKPPLALIRALALIKRLAAETNLALGLLPDQSARAIVQAAHEVAAGRWDDQFVVDLFQTGSGTSTNMNMNEVLAGRANEILTGRRGGRAPVHPNDHVNLGQSSNDLIPSALHVAAVMAIHNALLPALTHLQSALAEKRDAFAAIRKIGRTHLQDAVPMTLGEAFSAFVRQIELGGRRVEGVLPRLTELALGGTAVGNGLNTHPEFAARTIAALSSETGIVFKEAANRFEAQAARDAAVETSGAVKTVAVSLIKIANDIRWMGSGPRCGIGELQLPALQPGSSIMPGKVNPVIPEAVIQVAYQVMGNDTAIALAGQSGNFELNVTLPLVAHNLLQSVELLAGAARLLADKCVRHLAADRQRCEGYIEQSLALATALVPHIGYDRAAELAKRAYESGRTVRQVAAAEKLLPEETLNRLLG</sequence>
<feature type="domain" description="Fumarase C C-terminal" evidence="7">
    <location>
        <begin position="414"/>
        <end position="460"/>
    </location>
</feature>
<feature type="binding site" description="in site B" evidence="5">
    <location>
        <begin position="135"/>
        <end position="138"/>
    </location>
    <ligand>
        <name>substrate</name>
    </ligand>
</feature>
<evidence type="ECO:0000256" key="2">
    <source>
        <dbReference type="ARBA" id="ARBA00022490"/>
    </source>
</evidence>
<evidence type="ECO:0000259" key="7">
    <source>
        <dbReference type="Pfam" id="PF10415"/>
    </source>
</evidence>
<keyword evidence="2 5" id="KW-0963">Cytoplasm</keyword>
<dbReference type="FunFam" id="1.10.40.30:FF:000002">
    <property type="entry name" value="Fumarate hydratase class II"/>
    <property type="match status" value="1"/>
</dbReference>
<gene>
    <name evidence="5" type="primary">fumC</name>
    <name evidence="8" type="ORF">MRX98_14945</name>
</gene>
<dbReference type="InterPro" id="IPR000362">
    <property type="entry name" value="Fumarate_lyase_fam"/>
</dbReference>
<feature type="binding site" evidence="5">
    <location>
        <begin position="145"/>
        <end position="147"/>
    </location>
    <ligand>
        <name>substrate</name>
    </ligand>
</feature>
<protein>
    <recommendedName>
        <fullName evidence="5">Fumarate hydratase class II</fullName>
        <shortName evidence="5">Fumarase C</shortName>
        <ecNumber evidence="5">4.2.1.2</ecNumber>
    </recommendedName>
    <alternativeName>
        <fullName evidence="5">Aerobic fumarase</fullName>
    </alternativeName>
    <alternativeName>
        <fullName evidence="5">Iron-independent fumarase</fullName>
    </alternativeName>
</protein>
<comment type="subunit">
    <text evidence="5">Homotetramer.</text>
</comment>
<dbReference type="GO" id="GO:0006099">
    <property type="term" value="P:tricarboxylic acid cycle"/>
    <property type="evidence" value="ECO:0007669"/>
    <property type="project" value="UniProtKB-UniRule"/>
</dbReference>
<dbReference type="RefSeq" id="WP_246911203.1">
    <property type="nucleotide sequence ID" value="NZ_JALJRB010000018.1"/>
</dbReference>
<dbReference type="Pfam" id="PF10415">
    <property type="entry name" value="FumaraseC_C"/>
    <property type="match status" value="1"/>
</dbReference>
<comment type="function">
    <text evidence="5">Involved in the TCA cycle. Catalyzes the stereospecific interconversion of fumarate to L-malate.</text>
</comment>
<feature type="active site" description="Proton donor/acceptor" evidence="5">
    <location>
        <position position="194"/>
    </location>
</feature>
<dbReference type="InterPro" id="IPR018951">
    <property type="entry name" value="Fumarase_C_C"/>
</dbReference>
<feature type="binding site" evidence="5">
    <location>
        <begin position="330"/>
        <end position="332"/>
    </location>
    <ligand>
        <name>substrate</name>
    </ligand>
</feature>
<evidence type="ECO:0000313" key="8">
    <source>
        <dbReference type="EMBL" id="MCJ8501879.1"/>
    </source>
</evidence>
<accession>A0AA41R3W4</accession>
<feature type="binding site" evidence="5">
    <location>
        <position position="325"/>
    </location>
    <ligand>
        <name>substrate</name>
    </ligand>
</feature>
<dbReference type="NCBIfam" id="NF008909">
    <property type="entry name" value="PRK12273.1"/>
    <property type="match status" value="1"/>
</dbReference>
<dbReference type="HAMAP" id="MF_00743">
    <property type="entry name" value="FumaraseC"/>
    <property type="match status" value="1"/>
</dbReference>
<comment type="similarity">
    <text evidence="1 5">Belongs to the class-II fumarase/aspartase family. Fumarase subfamily.</text>
</comment>
<evidence type="ECO:0000256" key="1">
    <source>
        <dbReference type="ARBA" id="ARBA00009084"/>
    </source>
</evidence>
<feature type="domain" description="Fumarate lyase N-terminal" evidence="6">
    <location>
        <begin position="18"/>
        <end position="348"/>
    </location>
</feature>
<dbReference type="Gene3D" id="1.10.40.30">
    <property type="entry name" value="Fumarase/aspartase (C-terminal domain)"/>
    <property type="match status" value="1"/>
</dbReference>
<reference evidence="8" key="1">
    <citation type="submission" date="2022-04" db="EMBL/GenBank/DDBJ databases">
        <title>Desulfatitalea alkaliphila sp. nov., a novel anaerobic sulfate-reducing bacterium isolated from terrestrial mud volcano, Taman Peninsula, Russia.</title>
        <authorList>
            <person name="Khomyakova M.A."/>
            <person name="Merkel A.Y."/>
            <person name="Slobodkin A.I."/>
        </authorList>
    </citation>
    <scope>NUCLEOTIDE SEQUENCE</scope>
    <source>
        <strain evidence="8">M08but</strain>
    </source>
</reference>
<dbReference type="PANTHER" id="PTHR11444:SF22">
    <property type="entry name" value="FUMARATE HYDRATASE CLASS II"/>
    <property type="match status" value="1"/>
</dbReference>
<dbReference type="FunFam" id="1.20.200.10:FF:000001">
    <property type="entry name" value="Fumarate hydratase, mitochondrial"/>
    <property type="match status" value="1"/>
</dbReference>
<keyword evidence="3 5" id="KW-0816">Tricarboxylic acid cycle</keyword>
<keyword evidence="4 5" id="KW-0456">Lyase</keyword>